<protein>
    <submittedName>
        <fullName evidence="1">Uncharacterized protein</fullName>
    </submittedName>
</protein>
<keyword evidence="2" id="KW-1185">Reference proteome</keyword>
<dbReference type="EMBL" id="VDLU01000001">
    <property type="protein sequence ID" value="TNJ30660.1"/>
    <property type="molecule type" value="Genomic_DNA"/>
</dbReference>
<dbReference type="VEuPathDB" id="GiardiaDB:GMRT_10752"/>
<evidence type="ECO:0000313" key="1">
    <source>
        <dbReference type="EMBL" id="TNJ30660.1"/>
    </source>
</evidence>
<reference evidence="1 2" key="1">
    <citation type="submission" date="2019-05" db="EMBL/GenBank/DDBJ databases">
        <title>The compact genome of Giardia muris reveals important steps in the evolution of intestinal protozoan parasites.</title>
        <authorList>
            <person name="Xu F."/>
            <person name="Jimenez-Gonzalez A."/>
            <person name="Einarsson E."/>
            <person name="Astvaldsson A."/>
            <person name="Peirasmaki D."/>
            <person name="Eckmann L."/>
            <person name="Andersson J.O."/>
            <person name="Svard S.G."/>
            <person name="Jerlstrom-Hultqvist J."/>
        </authorList>
    </citation>
    <scope>NUCLEOTIDE SEQUENCE [LARGE SCALE GENOMIC DNA]</scope>
    <source>
        <strain evidence="1 2">Roberts-Thomson</strain>
    </source>
</reference>
<dbReference type="InterPro" id="IPR011989">
    <property type="entry name" value="ARM-like"/>
</dbReference>
<dbReference type="AlphaFoldDB" id="A0A4Z1SYW1"/>
<accession>A0A4Z1SYW1</accession>
<evidence type="ECO:0000313" key="2">
    <source>
        <dbReference type="Proteomes" id="UP000315496"/>
    </source>
</evidence>
<organism evidence="1 2">
    <name type="scientific">Giardia muris</name>
    <dbReference type="NCBI Taxonomy" id="5742"/>
    <lineage>
        <taxon>Eukaryota</taxon>
        <taxon>Metamonada</taxon>
        <taxon>Diplomonadida</taxon>
        <taxon>Hexamitidae</taxon>
        <taxon>Giardiinae</taxon>
        <taxon>Giardia</taxon>
    </lineage>
</organism>
<sequence length="1034" mass="113042">MLPNNPRAALDAILELLHQGTTEASTKAEEQLTLLSQSCIDTPCLLADIFVEGSTYSMHAGALLRTYLRRFLSGLERSVREGILHTLQIKLTLALANSGTSPTNVRATLANILAVLVKESGLIWSELTECLISAVTTMQMVFTQVLTGSLLESQISSFDSVLLLLDNLFEDSTYTLSKQIQLYEALGQLIKHVFQTLDWTTQQAYTDTILYPTLRVFRLTLLSPPATIVDEFSYFLIYVYKIAAARFASSSIDDGPLSKCLLEIMAESMKHCTSLYTGDFYESALGLIVQITLVAFSLVPERTVSSPYSGLSYTLAETSIPLLIANIWTEITISPSLYCGVQKVVSPALVDAFLNGCILSLDDLALESSIARKNTTDWHEIDMIGVWTTRKSMLSVIEAMADISRSFLQCLLPQLQQRLASGELSAMELSIKVLGQVTTHISDAHAQELLGMVCGMLGLLFQDLPDPLGMSSGSLIPNQIFIDKYLVDRQTYALSERNLKYIGQSVTGGSAVTILTLLAFHSIELIIGYASNGQTDTLLAAAGILLKVFVFSDSARMRYYASGGLIAIFSTTIPLPSEFYMIFLEVVLTGLLNDLSEHQTTPTEAQLTIDLVVSCLLTDKNAASSAVSDTFVQDITNINKSVLCNTNVLERLAEVFINLFPIYLPHAVMAITVTADKNTADERMCLAFKDICETISALLPAIFRDPVGPICLKLRNIIHAELLPTLLDATICGLVLCASQEDVAFWPDTDILDVTLTFINDSFEINAALAEFILSFKNGSILPALLQALPTLVGCSLQAGIAGFLGDLSRKSPGTILNIPEFVYAILDSLHLLINDTLDPKVASNALWLFGLLMERSDTLIELFGINSYSSLFLTNPNGPLSIPSALKTIIKPATISVIGDDSGSRFIDYAKLIIETLCDPFRSKEILNNATVAILRWFGAYLRCIAGGVTLDSSLALLIAENMDALALESSQCDDDEERDICYSSLSLSVLCMPDIAKDASVELLESYRGANHTRPFTNQEVIHLFNIITQMY</sequence>
<dbReference type="SUPFAM" id="SSF48371">
    <property type="entry name" value="ARM repeat"/>
    <property type="match status" value="1"/>
</dbReference>
<gene>
    <name evidence="1" type="ORF">GMRT_10752</name>
</gene>
<proteinExistence type="predicted"/>
<name>A0A4Z1SYW1_GIAMU</name>
<dbReference type="OrthoDB" id="10254365at2759"/>
<comment type="caution">
    <text evidence="1">The sequence shown here is derived from an EMBL/GenBank/DDBJ whole genome shotgun (WGS) entry which is preliminary data.</text>
</comment>
<dbReference type="Proteomes" id="UP000315496">
    <property type="component" value="Chromosome 1"/>
</dbReference>
<dbReference type="InterPro" id="IPR016024">
    <property type="entry name" value="ARM-type_fold"/>
</dbReference>
<dbReference type="Gene3D" id="1.25.10.10">
    <property type="entry name" value="Leucine-rich Repeat Variant"/>
    <property type="match status" value="1"/>
</dbReference>